<dbReference type="EMBL" id="MN740286">
    <property type="protein sequence ID" value="QHT97994.1"/>
    <property type="molecule type" value="Genomic_DNA"/>
</dbReference>
<sequence length="55" mass="6188">MTSAIIVITIMPAYAAALAHLPEAPAADEGLHFVELTKQWWVNYSEDSFYSRITF</sequence>
<evidence type="ECO:0000313" key="1">
    <source>
        <dbReference type="EMBL" id="QHT97994.1"/>
    </source>
</evidence>
<proteinExistence type="predicted"/>
<reference evidence="1" key="1">
    <citation type="journal article" date="2020" name="Nature">
        <title>Giant virus diversity and host interactions through global metagenomics.</title>
        <authorList>
            <person name="Schulz F."/>
            <person name="Roux S."/>
            <person name="Paez-Espino D."/>
            <person name="Jungbluth S."/>
            <person name="Walsh D.A."/>
            <person name="Denef V.J."/>
            <person name="McMahon K.D."/>
            <person name="Konstantinidis K.T."/>
            <person name="Eloe-Fadrosh E.A."/>
            <person name="Kyrpides N.C."/>
            <person name="Woyke T."/>
        </authorList>
    </citation>
    <scope>NUCLEOTIDE SEQUENCE</scope>
    <source>
        <strain evidence="1">GVMAG-M-3300025626-8</strain>
    </source>
</reference>
<accession>A0A6C0IXC8</accession>
<name>A0A6C0IXC8_9ZZZZ</name>
<dbReference type="AlphaFoldDB" id="A0A6C0IXC8"/>
<protein>
    <submittedName>
        <fullName evidence="1">Uncharacterized protein</fullName>
    </submittedName>
</protein>
<organism evidence="1">
    <name type="scientific">viral metagenome</name>
    <dbReference type="NCBI Taxonomy" id="1070528"/>
    <lineage>
        <taxon>unclassified sequences</taxon>
        <taxon>metagenomes</taxon>
        <taxon>organismal metagenomes</taxon>
    </lineage>
</organism>